<comment type="caution">
    <text evidence="1">The sequence shown here is derived from an EMBL/GenBank/DDBJ whole genome shotgun (WGS) entry which is preliminary data.</text>
</comment>
<dbReference type="EMBL" id="JAZGQO010000008">
    <property type="protein sequence ID" value="KAK6178732.1"/>
    <property type="molecule type" value="Genomic_DNA"/>
</dbReference>
<accession>A0AAN8JJB9</accession>
<sequence length="340" mass="38846">MDISRERGLRRFGMDLQQRLDRLDARVKIFKKNHSFNNRLIIKDLKQIRSSGRKMAEGDLDNWDSKRTARSIELAQSCEKKMKIVPTELAHSERKNSLMNSEISERKNSFKLPQIIVSGDTSVSKVSSSRRESLVLPKVNQLPGSIAVPLVGKKPHEGLPTTNKSEGLNFRQSNGNSVHKDCLDVLQPVNPEFELREKSPSPTPEVKNQISFGSKWKILAKTVRADTENRESIEKESPEQCPSQTLLSFRSVNSENQDNQTLASAPGDGVAQRWRRLSVISNMNTGRRFSIRKRSMTSNQAVLAFLDILNSKKHEEDEEDAKKYDLSYLKECRYLRHRLD</sequence>
<protein>
    <submittedName>
        <fullName evidence="1">Uncharacterized protein</fullName>
    </submittedName>
</protein>
<reference evidence="1 2" key="1">
    <citation type="submission" date="2024-01" db="EMBL/GenBank/DDBJ databases">
        <title>The genome of the rayed Mediterranean limpet Patella caerulea (Linnaeus, 1758).</title>
        <authorList>
            <person name="Anh-Thu Weber A."/>
            <person name="Halstead-Nussloch G."/>
        </authorList>
    </citation>
    <scope>NUCLEOTIDE SEQUENCE [LARGE SCALE GENOMIC DNA]</scope>
    <source>
        <strain evidence="1">AATW-2023a</strain>
        <tissue evidence="1">Whole specimen</tissue>
    </source>
</reference>
<dbReference type="Proteomes" id="UP001347796">
    <property type="component" value="Unassembled WGS sequence"/>
</dbReference>
<proteinExistence type="predicted"/>
<evidence type="ECO:0000313" key="1">
    <source>
        <dbReference type="EMBL" id="KAK6178732.1"/>
    </source>
</evidence>
<gene>
    <name evidence="1" type="ORF">SNE40_011247</name>
</gene>
<dbReference type="AlphaFoldDB" id="A0AAN8JJB9"/>
<evidence type="ECO:0000313" key="2">
    <source>
        <dbReference type="Proteomes" id="UP001347796"/>
    </source>
</evidence>
<name>A0AAN8JJB9_PATCE</name>
<keyword evidence="2" id="KW-1185">Reference proteome</keyword>
<organism evidence="1 2">
    <name type="scientific">Patella caerulea</name>
    <name type="common">Rayed Mediterranean limpet</name>
    <dbReference type="NCBI Taxonomy" id="87958"/>
    <lineage>
        <taxon>Eukaryota</taxon>
        <taxon>Metazoa</taxon>
        <taxon>Spiralia</taxon>
        <taxon>Lophotrochozoa</taxon>
        <taxon>Mollusca</taxon>
        <taxon>Gastropoda</taxon>
        <taxon>Patellogastropoda</taxon>
        <taxon>Patelloidea</taxon>
        <taxon>Patellidae</taxon>
        <taxon>Patella</taxon>
    </lineage>
</organism>